<evidence type="ECO:0000313" key="1">
    <source>
        <dbReference type="EMBL" id="MDR5899400.1"/>
    </source>
</evidence>
<dbReference type="InterPro" id="IPR008949">
    <property type="entry name" value="Isoprenoid_synthase_dom_sf"/>
</dbReference>
<accession>A0ABU1H512</accession>
<protein>
    <submittedName>
        <fullName evidence="1">Phytoene/squalene synthase family protein</fullName>
        <ecNumber evidence="1">2.5.1.-</ecNumber>
    </submittedName>
</protein>
<dbReference type="CDD" id="cd00683">
    <property type="entry name" value="Trans_IPPS_HH"/>
    <property type="match status" value="1"/>
</dbReference>
<organism evidence="1 2">
    <name type="scientific">Vreelandella vilamensis</name>
    <dbReference type="NCBI Taxonomy" id="531309"/>
    <lineage>
        <taxon>Bacteria</taxon>
        <taxon>Pseudomonadati</taxon>
        <taxon>Pseudomonadota</taxon>
        <taxon>Gammaproteobacteria</taxon>
        <taxon>Oceanospirillales</taxon>
        <taxon>Halomonadaceae</taxon>
        <taxon>Vreelandella</taxon>
    </lineage>
</organism>
<dbReference type="EMBL" id="JARWAN010000015">
    <property type="protein sequence ID" value="MDR5899400.1"/>
    <property type="molecule type" value="Genomic_DNA"/>
</dbReference>
<gene>
    <name evidence="1" type="ORF">QC823_10415</name>
</gene>
<dbReference type="PANTHER" id="PTHR11626:SF2">
    <property type="entry name" value="SQUALENE SYNTHASE"/>
    <property type="match status" value="1"/>
</dbReference>
<dbReference type="RefSeq" id="WP_309656284.1">
    <property type="nucleotide sequence ID" value="NZ_JARWAN010000015.1"/>
</dbReference>
<keyword evidence="1" id="KW-0808">Transferase</keyword>
<dbReference type="PANTHER" id="PTHR11626">
    <property type="entry name" value="FARNESYL-DIPHOSPHATE FARNESYLTRANSFERASE"/>
    <property type="match status" value="1"/>
</dbReference>
<dbReference type="Pfam" id="PF00494">
    <property type="entry name" value="SQS_PSY"/>
    <property type="match status" value="1"/>
</dbReference>
<dbReference type="SFLD" id="SFLDS00005">
    <property type="entry name" value="Isoprenoid_Synthase_Type_I"/>
    <property type="match status" value="1"/>
</dbReference>
<dbReference type="SFLD" id="SFLDG01018">
    <property type="entry name" value="Squalene/Phytoene_Synthase_Lik"/>
    <property type="match status" value="1"/>
</dbReference>
<dbReference type="EC" id="2.5.1.-" evidence="1"/>
<reference evidence="1 2" key="1">
    <citation type="submission" date="2023-04" db="EMBL/GenBank/DDBJ databases">
        <title>A long-awaited taxogenomic arrangement of the family Halomonadaceae.</title>
        <authorList>
            <person name="De La Haba R."/>
            <person name="Chuvochina M."/>
            <person name="Wittouck S."/>
            <person name="Arahal D.R."/>
            <person name="Sanchez-Porro C."/>
            <person name="Hugenholtz P."/>
            <person name="Ventosa A."/>
        </authorList>
    </citation>
    <scope>NUCLEOTIDE SEQUENCE [LARGE SCALE GENOMIC DNA]</scope>
    <source>
        <strain evidence="1 2">DSM 21020</strain>
    </source>
</reference>
<dbReference type="GO" id="GO:0016740">
    <property type="term" value="F:transferase activity"/>
    <property type="evidence" value="ECO:0007669"/>
    <property type="project" value="UniProtKB-KW"/>
</dbReference>
<proteinExistence type="predicted"/>
<name>A0ABU1H512_9GAMM</name>
<sequence>MRPASLALQNRLLPGVSRTFALTIPQLPVALRPAITNAYLLCRIADTVEDSTAMAPDDKDAHYRRLLAGLDDESAARKFSEALLGTGLIQDPLERELINQTPGVLRAFGELPAEQQAALRDCVTTMCHGMADFERLKNPYGLKDSGYLRDYCYVVAGCVGEMLTRLFADIHPRIHDQREELRHLSLAFGQGLQMTNILKDVWDDRQRGICWLPRDVFAARGIDLTQTQHWQDHPGYRDGIHFLVAVAHHHLRLAQEYTLRIPASEAGIRRFCSWSIGMAFATLRKIANNPGYTASAQVKISRRQLRFIVATNNLTVGNDTLLRGVFQLSGKRLPSVQEQEIGQLKAGADDNAATPR</sequence>
<dbReference type="Gene3D" id="1.10.600.10">
    <property type="entry name" value="Farnesyl Diphosphate Synthase"/>
    <property type="match status" value="1"/>
</dbReference>
<keyword evidence="2" id="KW-1185">Reference proteome</keyword>
<dbReference type="Proteomes" id="UP001254564">
    <property type="component" value="Unassembled WGS sequence"/>
</dbReference>
<dbReference type="InterPro" id="IPR002060">
    <property type="entry name" value="Squ/phyt_synthse"/>
</dbReference>
<evidence type="ECO:0000313" key="2">
    <source>
        <dbReference type="Proteomes" id="UP001254564"/>
    </source>
</evidence>
<dbReference type="InterPro" id="IPR044844">
    <property type="entry name" value="Trans_IPPS_euk-type"/>
</dbReference>
<comment type="caution">
    <text evidence="1">The sequence shown here is derived from an EMBL/GenBank/DDBJ whole genome shotgun (WGS) entry which is preliminary data.</text>
</comment>
<dbReference type="InterPro" id="IPR033904">
    <property type="entry name" value="Trans_IPPS_HH"/>
</dbReference>
<dbReference type="SUPFAM" id="SSF48576">
    <property type="entry name" value="Terpenoid synthases"/>
    <property type="match status" value="1"/>
</dbReference>